<dbReference type="Gene3D" id="3.40.50.1240">
    <property type="entry name" value="Phosphoglycerate mutase-like"/>
    <property type="match status" value="1"/>
</dbReference>
<name>A0A1I5DMH9_9BACT</name>
<dbReference type="AlphaFoldDB" id="A0A1I5DMH9"/>
<gene>
    <name evidence="1" type="ORF">SAMN04488519_10376</name>
</gene>
<dbReference type="InterPro" id="IPR029033">
    <property type="entry name" value="His_PPase_superfam"/>
</dbReference>
<dbReference type="Pfam" id="PF00300">
    <property type="entry name" value="His_Phos_1"/>
    <property type="match status" value="1"/>
</dbReference>
<reference evidence="2" key="1">
    <citation type="submission" date="2016-10" db="EMBL/GenBank/DDBJ databases">
        <authorList>
            <person name="Varghese N."/>
            <person name="Submissions S."/>
        </authorList>
    </citation>
    <scope>NUCLEOTIDE SEQUENCE [LARGE SCALE GENOMIC DNA]</scope>
    <source>
        <strain evidence="2">DSM 15282</strain>
    </source>
</reference>
<evidence type="ECO:0000313" key="1">
    <source>
        <dbReference type="EMBL" id="SFO00378.1"/>
    </source>
</evidence>
<dbReference type="SUPFAM" id="SSF53254">
    <property type="entry name" value="Phosphoglycerate mutase-like"/>
    <property type="match status" value="1"/>
</dbReference>
<accession>A0A1I5DMH9</accession>
<dbReference type="SMART" id="SM00855">
    <property type="entry name" value="PGAM"/>
    <property type="match status" value="1"/>
</dbReference>
<proteinExistence type="predicted"/>
<protein>
    <submittedName>
        <fullName evidence="1">Phosphohistidine phosphatase SixA</fullName>
    </submittedName>
</protein>
<dbReference type="EMBL" id="FOVW01000003">
    <property type="protein sequence ID" value="SFO00378.1"/>
    <property type="molecule type" value="Genomic_DNA"/>
</dbReference>
<dbReference type="RefSeq" id="WP_091651180.1">
    <property type="nucleotide sequence ID" value="NZ_FOVW01000003.1"/>
</dbReference>
<organism evidence="1 2">
    <name type="scientific">Algoriphagus ornithinivorans</name>
    <dbReference type="NCBI Taxonomy" id="226506"/>
    <lineage>
        <taxon>Bacteria</taxon>
        <taxon>Pseudomonadati</taxon>
        <taxon>Bacteroidota</taxon>
        <taxon>Cytophagia</taxon>
        <taxon>Cytophagales</taxon>
        <taxon>Cyclobacteriaceae</taxon>
        <taxon>Algoriphagus</taxon>
    </lineage>
</organism>
<dbReference type="STRING" id="226506.SAMN04488519_10376"/>
<dbReference type="CDD" id="cd07067">
    <property type="entry name" value="HP_PGM_like"/>
    <property type="match status" value="1"/>
</dbReference>
<sequence>MKGLIGLLLICFLMISCKSEKKEKTIYIVRHAEKQLVQDPDPELAQVGYIRAKKLAQILKDQEIKHIFSTNYKRTQLTAQPTAEQAGVEIQSYEPSNHDDLVDKLHELEGNVLVVGHSNTVSRLANYFIGEGEKFNDLTEDEYNFIYEVKLSKDGSAVLRKLYKDY</sequence>
<dbReference type="Proteomes" id="UP000199564">
    <property type="component" value="Unassembled WGS sequence"/>
</dbReference>
<dbReference type="InterPro" id="IPR013078">
    <property type="entry name" value="His_Pase_superF_clade-1"/>
</dbReference>
<keyword evidence="2" id="KW-1185">Reference proteome</keyword>
<evidence type="ECO:0000313" key="2">
    <source>
        <dbReference type="Proteomes" id="UP000199564"/>
    </source>
</evidence>
<dbReference type="PROSITE" id="PS51257">
    <property type="entry name" value="PROKAR_LIPOPROTEIN"/>
    <property type="match status" value="1"/>
</dbReference>